<dbReference type="GO" id="GO:0003700">
    <property type="term" value="F:DNA-binding transcription factor activity"/>
    <property type="evidence" value="ECO:0007669"/>
    <property type="project" value="TreeGrafter"/>
</dbReference>
<organism evidence="7 8">
    <name type="scientific">Brevibacillus thermoruber</name>
    <dbReference type="NCBI Taxonomy" id="33942"/>
    <lineage>
        <taxon>Bacteria</taxon>
        <taxon>Bacillati</taxon>
        <taxon>Bacillota</taxon>
        <taxon>Bacilli</taxon>
        <taxon>Bacillales</taxon>
        <taxon>Paenibacillaceae</taxon>
        <taxon>Brevibacillus</taxon>
    </lineage>
</organism>
<dbReference type="InterPro" id="IPR018490">
    <property type="entry name" value="cNMP-bd_dom_sf"/>
</dbReference>
<dbReference type="Gene3D" id="2.60.120.10">
    <property type="entry name" value="Jelly Rolls"/>
    <property type="match status" value="1"/>
</dbReference>
<feature type="domain" description="HTH crp-type" evidence="6">
    <location>
        <begin position="131"/>
        <end position="197"/>
    </location>
</feature>
<dbReference type="PROSITE" id="PS51063">
    <property type="entry name" value="HTH_CRP_2"/>
    <property type="match status" value="1"/>
</dbReference>
<dbReference type="AlphaFoldDB" id="A0A9X3TNT4"/>
<feature type="domain" description="Cyclic nucleotide-binding" evidence="5">
    <location>
        <begin position="14"/>
        <end position="69"/>
    </location>
</feature>
<evidence type="ECO:0000256" key="1">
    <source>
        <dbReference type="ARBA" id="ARBA00023015"/>
    </source>
</evidence>
<dbReference type="InterPro" id="IPR036388">
    <property type="entry name" value="WH-like_DNA-bd_sf"/>
</dbReference>
<dbReference type="SUPFAM" id="SSF51206">
    <property type="entry name" value="cAMP-binding domain-like"/>
    <property type="match status" value="1"/>
</dbReference>
<dbReference type="Pfam" id="PF13545">
    <property type="entry name" value="HTH_Crp_2"/>
    <property type="match status" value="1"/>
</dbReference>
<evidence type="ECO:0000259" key="5">
    <source>
        <dbReference type="PROSITE" id="PS50042"/>
    </source>
</evidence>
<gene>
    <name evidence="7" type="ORF">O3V59_05415</name>
</gene>
<dbReference type="PANTHER" id="PTHR24567:SF28">
    <property type="entry name" value="LISTERIOLYSIN REGULATORY PROTEIN"/>
    <property type="match status" value="1"/>
</dbReference>
<accession>A0A9X3TNT4</accession>
<dbReference type="PROSITE" id="PS50042">
    <property type="entry name" value="CNMP_BINDING_3"/>
    <property type="match status" value="1"/>
</dbReference>
<keyword evidence="3" id="KW-0010">Activator</keyword>
<dbReference type="InterPro" id="IPR000595">
    <property type="entry name" value="cNMP-bd_dom"/>
</dbReference>
<dbReference type="RefSeq" id="WP_143863312.1">
    <property type="nucleotide sequence ID" value="NZ_JAPYYP010000004.1"/>
</dbReference>
<dbReference type="InterPro" id="IPR050397">
    <property type="entry name" value="Env_Response_Regulators"/>
</dbReference>
<evidence type="ECO:0000259" key="6">
    <source>
        <dbReference type="PROSITE" id="PS51063"/>
    </source>
</evidence>
<proteinExistence type="predicted"/>
<protein>
    <submittedName>
        <fullName evidence="7">Crp/Fnr family transcriptional regulator</fullName>
    </submittedName>
</protein>
<dbReference type="GO" id="GO:0005829">
    <property type="term" value="C:cytosol"/>
    <property type="evidence" value="ECO:0007669"/>
    <property type="project" value="TreeGrafter"/>
</dbReference>
<dbReference type="InterPro" id="IPR012318">
    <property type="entry name" value="HTH_CRP"/>
</dbReference>
<evidence type="ECO:0000256" key="2">
    <source>
        <dbReference type="ARBA" id="ARBA00023125"/>
    </source>
</evidence>
<keyword evidence="8" id="KW-1185">Reference proteome</keyword>
<reference evidence="7" key="1">
    <citation type="submission" date="2022-12" db="EMBL/GenBank/DDBJ databases">
        <title>Draft genome sequence of the thermophilic strain Brevibacillus thermoruber HT42, isolated from Los Humeros, Puebla, Mexico, with biotechnological potential.</title>
        <authorList>
            <person name="Lara Sanchez J."/>
            <person name="Solis Palacios R."/>
            <person name="Bustos Baena A.S."/>
            <person name="Ruz Baez A.E."/>
            <person name="Espinosa Luna G."/>
            <person name="Oliart Ros R.M."/>
        </authorList>
    </citation>
    <scope>NUCLEOTIDE SEQUENCE</scope>
    <source>
        <strain evidence="7">HT42</strain>
    </source>
</reference>
<dbReference type="InterPro" id="IPR014710">
    <property type="entry name" value="RmlC-like_jellyroll"/>
</dbReference>
<dbReference type="EMBL" id="JAPYYP010000004">
    <property type="protein sequence ID" value="MDA5107788.1"/>
    <property type="molecule type" value="Genomic_DNA"/>
</dbReference>
<dbReference type="Pfam" id="PF00027">
    <property type="entry name" value="cNMP_binding"/>
    <property type="match status" value="1"/>
</dbReference>
<comment type="caution">
    <text evidence="7">The sequence shown here is derived from an EMBL/GenBank/DDBJ whole genome shotgun (WGS) entry which is preliminary data.</text>
</comment>
<dbReference type="GO" id="GO:0003677">
    <property type="term" value="F:DNA binding"/>
    <property type="evidence" value="ECO:0007669"/>
    <property type="project" value="UniProtKB-KW"/>
</dbReference>
<evidence type="ECO:0000313" key="8">
    <source>
        <dbReference type="Proteomes" id="UP001151071"/>
    </source>
</evidence>
<name>A0A9X3TNT4_9BACL</name>
<dbReference type="Gene3D" id="1.10.10.10">
    <property type="entry name" value="Winged helix-like DNA-binding domain superfamily/Winged helix DNA-binding domain"/>
    <property type="match status" value="1"/>
</dbReference>
<dbReference type="InterPro" id="IPR036390">
    <property type="entry name" value="WH_DNA-bd_sf"/>
</dbReference>
<dbReference type="CDD" id="cd00038">
    <property type="entry name" value="CAP_ED"/>
    <property type="match status" value="1"/>
</dbReference>
<evidence type="ECO:0000313" key="7">
    <source>
        <dbReference type="EMBL" id="MDA5107788.1"/>
    </source>
</evidence>
<keyword evidence="4" id="KW-0804">Transcription</keyword>
<dbReference type="Proteomes" id="UP001151071">
    <property type="component" value="Unassembled WGS sequence"/>
</dbReference>
<evidence type="ECO:0000256" key="3">
    <source>
        <dbReference type="ARBA" id="ARBA00023159"/>
    </source>
</evidence>
<keyword evidence="1" id="KW-0805">Transcription regulation</keyword>
<dbReference type="SUPFAM" id="SSF46785">
    <property type="entry name" value="Winged helix' DNA-binding domain"/>
    <property type="match status" value="1"/>
</dbReference>
<evidence type="ECO:0000256" key="4">
    <source>
        <dbReference type="ARBA" id="ARBA00023163"/>
    </source>
</evidence>
<sequence length="217" mass="25105">MVNLRYKWTPFLPYGQKLELKKNTFVYRQGENGRGFYYLEQGGVKISLLSDNGHERVIDYVPIGTLLGEHGAHRGTYLTTAVTTTPSILYHFSDEALSRVCKDHPHAAMIFTNSHIYKVRLLAEIISYLDSPVEQQMAHFLLKLIQIHENENIPIDQTSFARYIGTSRITVNKIIQKWRQQGFIQFSNGVIQVIQIERIREILTQMESEQFEQSTSL</sequence>
<keyword evidence="2" id="KW-0238">DNA-binding</keyword>
<dbReference type="PANTHER" id="PTHR24567">
    <property type="entry name" value="CRP FAMILY TRANSCRIPTIONAL REGULATORY PROTEIN"/>
    <property type="match status" value="1"/>
</dbReference>